<keyword evidence="10 21" id="KW-0732">Signal</keyword>
<protein>
    <recommendedName>
        <fullName evidence="5">Carboxypeptidase Q</fullName>
    </recommendedName>
    <alternativeName>
        <fullName evidence="20">Plasma glutamate carboxypeptidase</fullName>
    </alternativeName>
</protein>
<reference evidence="25" key="1">
    <citation type="submission" date="2016-10" db="EMBL/GenBank/DDBJ databases">
        <authorList>
            <person name="Varghese N."/>
            <person name="Submissions S."/>
        </authorList>
    </citation>
    <scope>NUCLEOTIDE SEQUENCE [LARGE SCALE GENOMIC DNA]</scope>
    <source>
        <strain evidence="25">DSM 22361</strain>
    </source>
</reference>
<feature type="domain" description="PA" evidence="22">
    <location>
        <begin position="116"/>
        <end position="214"/>
    </location>
</feature>
<keyword evidence="17" id="KW-0325">Glycoprotein</keyword>
<evidence type="ECO:0000256" key="15">
    <source>
        <dbReference type="ARBA" id="ARBA00023049"/>
    </source>
</evidence>
<evidence type="ECO:0000256" key="13">
    <source>
        <dbReference type="ARBA" id="ARBA00022833"/>
    </source>
</evidence>
<dbReference type="Gene3D" id="3.40.630.10">
    <property type="entry name" value="Zn peptidases"/>
    <property type="match status" value="1"/>
</dbReference>
<keyword evidence="18" id="KW-0458">Lysosome</keyword>
<proteinExistence type="predicted"/>
<dbReference type="PANTHER" id="PTHR12053">
    <property type="entry name" value="PROTEASE FAMILY M28 PLASMA GLUTAMATE CARBOXYPEPTIDASE-RELATED"/>
    <property type="match status" value="1"/>
</dbReference>
<dbReference type="PANTHER" id="PTHR12053:SF3">
    <property type="entry name" value="CARBOXYPEPTIDASE Q"/>
    <property type="match status" value="1"/>
</dbReference>
<dbReference type="GO" id="GO:0070573">
    <property type="term" value="F:metallodipeptidase activity"/>
    <property type="evidence" value="ECO:0007669"/>
    <property type="project" value="InterPro"/>
</dbReference>
<dbReference type="GO" id="GO:0004180">
    <property type="term" value="F:carboxypeptidase activity"/>
    <property type="evidence" value="ECO:0007669"/>
    <property type="project" value="UniProtKB-KW"/>
</dbReference>
<evidence type="ECO:0000313" key="25">
    <source>
        <dbReference type="Proteomes" id="UP000236731"/>
    </source>
</evidence>
<keyword evidence="12" id="KW-0256">Endoplasmic reticulum</keyword>
<evidence type="ECO:0000256" key="19">
    <source>
        <dbReference type="ARBA" id="ARBA00025833"/>
    </source>
</evidence>
<evidence type="ECO:0000256" key="7">
    <source>
        <dbReference type="ARBA" id="ARBA00022645"/>
    </source>
</evidence>
<dbReference type="AlphaFoldDB" id="A0A1H5SWA8"/>
<evidence type="ECO:0000256" key="8">
    <source>
        <dbReference type="ARBA" id="ARBA00022670"/>
    </source>
</evidence>
<keyword evidence="11" id="KW-0378">Hydrolase</keyword>
<keyword evidence="9" id="KW-0479">Metal-binding</keyword>
<dbReference type="Gene3D" id="3.50.30.30">
    <property type="match status" value="1"/>
</dbReference>
<keyword evidence="16" id="KW-0865">Zymogen</keyword>
<evidence type="ECO:0000256" key="5">
    <source>
        <dbReference type="ARBA" id="ARBA00014116"/>
    </source>
</evidence>
<evidence type="ECO:0000256" key="3">
    <source>
        <dbReference type="ARBA" id="ARBA00004555"/>
    </source>
</evidence>
<dbReference type="InterPro" id="IPR046450">
    <property type="entry name" value="PA_dom_sf"/>
</dbReference>
<feature type="signal peptide" evidence="21">
    <location>
        <begin position="1"/>
        <end position="18"/>
    </location>
</feature>
<keyword evidence="6" id="KW-0964">Secreted</keyword>
<evidence type="ECO:0000256" key="16">
    <source>
        <dbReference type="ARBA" id="ARBA00023145"/>
    </source>
</evidence>
<evidence type="ECO:0000256" key="18">
    <source>
        <dbReference type="ARBA" id="ARBA00023228"/>
    </source>
</evidence>
<dbReference type="EMBL" id="FNUT01000001">
    <property type="protein sequence ID" value="SEF54846.1"/>
    <property type="molecule type" value="Genomic_DNA"/>
</dbReference>
<evidence type="ECO:0000256" key="17">
    <source>
        <dbReference type="ARBA" id="ARBA00023180"/>
    </source>
</evidence>
<dbReference type="Pfam" id="PF04389">
    <property type="entry name" value="Peptidase_M28"/>
    <property type="match status" value="1"/>
</dbReference>
<accession>A0A1H5SWA8</accession>
<evidence type="ECO:0000256" key="1">
    <source>
        <dbReference type="ARBA" id="ARBA00004240"/>
    </source>
</evidence>
<feature type="chain" id="PRO_5009284449" description="Carboxypeptidase Q" evidence="21">
    <location>
        <begin position="19"/>
        <end position="478"/>
    </location>
</feature>
<dbReference type="SUPFAM" id="SSF53187">
    <property type="entry name" value="Zn-dependent exopeptidases"/>
    <property type="match status" value="1"/>
</dbReference>
<dbReference type="RefSeq" id="WP_103905042.1">
    <property type="nucleotide sequence ID" value="NZ_CP049246.1"/>
</dbReference>
<dbReference type="SUPFAM" id="SSF52025">
    <property type="entry name" value="PA domain"/>
    <property type="match status" value="1"/>
</dbReference>
<evidence type="ECO:0000256" key="2">
    <source>
        <dbReference type="ARBA" id="ARBA00004371"/>
    </source>
</evidence>
<comment type="subunit">
    <text evidence="19">Homodimer. The monomeric form is inactive while the homodimer is active.</text>
</comment>
<dbReference type="GO" id="GO:0005764">
    <property type="term" value="C:lysosome"/>
    <property type="evidence" value="ECO:0007669"/>
    <property type="project" value="UniProtKB-SubCell"/>
</dbReference>
<evidence type="ECO:0000256" key="10">
    <source>
        <dbReference type="ARBA" id="ARBA00022729"/>
    </source>
</evidence>
<evidence type="ECO:0000256" key="6">
    <source>
        <dbReference type="ARBA" id="ARBA00022525"/>
    </source>
</evidence>
<dbReference type="GO" id="GO:0046872">
    <property type="term" value="F:metal ion binding"/>
    <property type="evidence" value="ECO:0007669"/>
    <property type="project" value="UniProtKB-KW"/>
</dbReference>
<keyword evidence="25" id="KW-1185">Reference proteome</keyword>
<evidence type="ECO:0000259" key="23">
    <source>
        <dbReference type="Pfam" id="PF04389"/>
    </source>
</evidence>
<dbReference type="InterPro" id="IPR003137">
    <property type="entry name" value="PA_domain"/>
</dbReference>
<dbReference type="GO" id="GO:0005576">
    <property type="term" value="C:extracellular region"/>
    <property type="evidence" value="ECO:0007669"/>
    <property type="project" value="UniProtKB-SubCell"/>
</dbReference>
<sequence length="478" mass="52325">MKRILLILLSGLCHFASAQENLKKDFEKIYTEVFTNSEAYERLKYSTETLGHRLTGSENGRKAEEYVHDLLASYGFKVRYQPFSAQGWARESLDLRIDGAPVHAVSLAHSPIAADVEAPLIDVGNGLEEDYQRLADQVKGKIALVYLHILPNSREGIKNLHRSEKSALATKYGAKGIVFINSVKNNVLLTGTASITGKLIDIPAICIGLEDGMQWKERLKNGVMDAQIKMRNTSAEATARNIVVTLEGTDLAKEKIVVGGHLDSWDLATGAIDNGIGSFAVIDMARTFKKLKLKPRRSIDFVLFMGEEQGLLGAKAYVENAMRAGEIDQIKYMLNFDMVSAPKGFATTREEMLPVLNAIGATYMEVDSAFKNENAAGAGLHSDHQPFMLQGIPTGTGRGGALPNNAGLYYHSSNDVFALVDKVGLEQTVRVGAAYLWGLANAADIPAKKMTDIELVKFLEAKGLKESLVISGEWRFGR</sequence>
<keyword evidence="7" id="KW-0121">Carboxypeptidase</keyword>
<evidence type="ECO:0000256" key="20">
    <source>
        <dbReference type="ARBA" id="ARBA00033328"/>
    </source>
</evidence>
<evidence type="ECO:0000256" key="14">
    <source>
        <dbReference type="ARBA" id="ARBA00023034"/>
    </source>
</evidence>
<comment type="subcellular location">
    <subcellularLocation>
        <location evidence="1">Endoplasmic reticulum</location>
    </subcellularLocation>
    <subcellularLocation>
        <location evidence="3">Golgi apparatus</location>
    </subcellularLocation>
    <subcellularLocation>
        <location evidence="2">Lysosome</location>
    </subcellularLocation>
    <subcellularLocation>
        <location evidence="4">Secreted</location>
    </subcellularLocation>
</comment>
<dbReference type="InterPro" id="IPR007484">
    <property type="entry name" value="Peptidase_M28"/>
</dbReference>
<evidence type="ECO:0000256" key="12">
    <source>
        <dbReference type="ARBA" id="ARBA00022824"/>
    </source>
</evidence>
<evidence type="ECO:0000256" key="11">
    <source>
        <dbReference type="ARBA" id="ARBA00022801"/>
    </source>
</evidence>
<dbReference type="OrthoDB" id="9769665at2"/>
<evidence type="ECO:0000256" key="21">
    <source>
        <dbReference type="SAM" id="SignalP"/>
    </source>
</evidence>
<keyword evidence="8" id="KW-0645">Protease</keyword>
<dbReference type="Proteomes" id="UP000236731">
    <property type="component" value="Unassembled WGS sequence"/>
</dbReference>
<dbReference type="Pfam" id="PF02225">
    <property type="entry name" value="PA"/>
    <property type="match status" value="1"/>
</dbReference>
<dbReference type="InterPro" id="IPR039866">
    <property type="entry name" value="CPQ"/>
</dbReference>
<evidence type="ECO:0000256" key="9">
    <source>
        <dbReference type="ARBA" id="ARBA00022723"/>
    </source>
</evidence>
<gene>
    <name evidence="24" type="ORF">SAMN05421877_101403</name>
</gene>
<name>A0A1H5SWA8_9SPHI</name>
<dbReference type="GO" id="GO:0006508">
    <property type="term" value="P:proteolysis"/>
    <property type="evidence" value="ECO:0007669"/>
    <property type="project" value="UniProtKB-KW"/>
</dbReference>
<keyword evidence="14" id="KW-0333">Golgi apparatus</keyword>
<keyword evidence="13" id="KW-0862">Zinc</keyword>
<organism evidence="24 25">
    <name type="scientific">Sphingobacterium lactis</name>
    <dbReference type="NCBI Taxonomy" id="797291"/>
    <lineage>
        <taxon>Bacteria</taxon>
        <taxon>Pseudomonadati</taxon>
        <taxon>Bacteroidota</taxon>
        <taxon>Sphingobacteriia</taxon>
        <taxon>Sphingobacteriales</taxon>
        <taxon>Sphingobacteriaceae</taxon>
        <taxon>Sphingobacterium</taxon>
    </lineage>
</organism>
<evidence type="ECO:0000259" key="22">
    <source>
        <dbReference type="Pfam" id="PF02225"/>
    </source>
</evidence>
<evidence type="ECO:0000313" key="24">
    <source>
        <dbReference type="EMBL" id="SEF54846.1"/>
    </source>
</evidence>
<feature type="domain" description="Peptidase M28" evidence="23">
    <location>
        <begin position="241"/>
        <end position="431"/>
    </location>
</feature>
<keyword evidence="15" id="KW-0482">Metalloprotease</keyword>
<evidence type="ECO:0000256" key="4">
    <source>
        <dbReference type="ARBA" id="ARBA00004613"/>
    </source>
</evidence>